<reference evidence="2" key="1">
    <citation type="submission" date="2022-11" db="UniProtKB">
        <authorList>
            <consortium name="WormBaseParasite"/>
        </authorList>
    </citation>
    <scope>IDENTIFICATION</scope>
</reference>
<dbReference type="Proteomes" id="UP000887579">
    <property type="component" value="Unplaced"/>
</dbReference>
<dbReference type="WBParaSite" id="ES5_v2.g25838.t1">
    <property type="protein sequence ID" value="ES5_v2.g25838.t1"/>
    <property type="gene ID" value="ES5_v2.g25838"/>
</dbReference>
<accession>A0AC34G8U6</accession>
<proteinExistence type="predicted"/>
<name>A0AC34G8U6_9BILA</name>
<organism evidence="1 2">
    <name type="scientific">Panagrolaimus sp. ES5</name>
    <dbReference type="NCBI Taxonomy" id="591445"/>
    <lineage>
        <taxon>Eukaryota</taxon>
        <taxon>Metazoa</taxon>
        <taxon>Ecdysozoa</taxon>
        <taxon>Nematoda</taxon>
        <taxon>Chromadorea</taxon>
        <taxon>Rhabditida</taxon>
        <taxon>Tylenchina</taxon>
        <taxon>Panagrolaimomorpha</taxon>
        <taxon>Panagrolaimoidea</taxon>
        <taxon>Panagrolaimidae</taxon>
        <taxon>Panagrolaimus</taxon>
    </lineage>
</organism>
<sequence length="158" mass="18118">MDSENLKKLYKTCKYFYACFKINIIDDLYFSKKSDISAFCINEHLKDLQLEGFPKTINAFGLHTSQLNQLPGNLWLTGEIALFDISNLSPLFSKIIRCDLFGAFIATDMTINEFAFLTHSQTIKRIYVTGKIYSSNKKTEVAPLEDILLHLLSADYLR</sequence>
<evidence type="ECO:0000313" key="1">
    <source>
        <dbReference type="Proteomes" id="UP000887579"/>
    </source>
</evidence>
<evidence type="ECO:0000313" key="2">
    <source>
        <dbReference type="WBParaSite" id="ES5_v2.g25838.t1"/>
    </source>
</evidence>
<protein>
    <submittedName>
        <fullName evidence="2">Uncharacterized protein</fullName>
    </submittedName>
</protein>